<accession>A0A670JP85</accession>
<dbReference type="PANTHER" id="PTHR11266">
    <property type="entry name" value="PEROXISOMAL MEMBRANE PROTEIN 2, PXMP2 MPV17"/>
    <property type="match status" value="1"/>
</dbReference>
<evidence type="ECO:0000313" key="7">
    <source>
        <dbReference type="Ensembl" id="ENSPMRP00000025705.1"/>
    </source>
</evidence>
<keyword evidence="8" id="KW-1185">Reference proteome</keyword>
<reference evidence="7 8" key="1">
    <citation type="journal article" date="2019" name="Proc. Natl. Acad. Sci. U.S.A.">
        <title>Regulatory changes in pterin and carotenoid genes underlie balanced color polymorphisms in the wall lizard.</title>
        <authorList>
            <person name="Andrade P."/>
            <person name="Pinho C."/>
            <person name="Perez I de Lanuza G."/>
            <person name="Afonso S."/>
            <person name="Brejcha J."/>
            <person name="Rubin C.J."/>
            <person name="Wallerman O."/>
            <person name="Pereira P."/>
            <person name="Sabatino S.J."/>
            <person name="Bellati A."/>
            <person name="Pellitteri-Rosa D."/>
            <person name="Bosakova Z."/>
            <person name="Bunikis I."/>
            <person name="Carretero M.A."/>
            <person name="Feiner N."/>
            <person name="Marsik P."/>
            <person name="Pauperio F."/>
            <person name="Salvi D."/>
            <person name="Soler L."/>
            <person name="While G.M."/>
            <person name="Uller T."/>
            <person name="Font E."/>
            <person name="Andersson L."/>
            <person name="Carneiro M."/>
        </authorList>
    </citation>
    <scope>NUCLEOTIDE SEQUENCE</scope>
</reference>
<proteinExistence type="inferred from homology"/>
<keyword evidence="3 6" id="KW-0812">Transmembrane</keyword>
<evidence type="ECO:0000256" key="2">
    <source>
        <dbReference type="ARBA" id="ARBA00006824"/>
    </source>
</evidence>
<dbReference type="GO" id="GO:0005778">
    <property type="term" value="C:peroxisomal membrane"/>
    <property type="evidence" value="ECO:0007669"/>
    <property type="project" value="TreeGrafter"/>
</dbReference>
<evidence type="ECO:0000256" key="4">
    <source>
        <dbReference type="ARBA" id="ARBA00022989"/>
    </source>
</evidence>
<organism evidence="7 8">
    <name type="scientific">Podarcis muralis</name>
    <name type="common">Wall lizard</name>
    <name type="synonym">Lacerta muralis</name>
    <dbReference type="NCBI Taxonomy" id="64176"/>
    <lineage>
        <taxon>Eukaryota</taxon>
        <taxon>Metazoa</taxon>
        <taxon>Chordata</taxon>
        <taxon>Craniata</taxon>
        <taxon>Vertebrata</taxon>
        <taxon>Euteleostomi</taxon>
        <taxon>Lepidosauria</taxon>
        <taxon>Squamata</taxon>
        <taxon>Bifurcata</taxon>
        <taxon>Unidentata</taxon>
        <taxon>Episquamata</taxon>
        <taxon>Laterata</taxon>
        <taxon>Lacertibaenia</taxon>
        <taxon>Lacertidae</taxon>
        <taxon>Podarcis</taxon>
    </lineage>
</organism>
<evidence type="ECO:0000313" key="8">
    <source>
        <dbReference type="Proteomes" id="UP000472272"/>
    </source>
</evidence>
<dbReference type="GeneTree" id="ENSGT00940000161539"/>
<dbReference type="Pfam" id="PF04117">
    <property type="entry name" value="Mpv17_PMP22"/>
    <property type="match status" value="1"/>
</dbReference>
<evidence type="ECO:0000256" key="5">
    <source>
        <dbReference type="ARBA" id="ARBA00023136"/>
    </source>
</evidence>
<keyword evidence="4 6" id="KW-1133">Transmembrane helix</keyword>
<protein>
    <submittedName>
        <fullName evidence="7">Peroxisomal membrane protein 2</fullName>
    </submittedName>
</protein>
<keyword evidence="5 6" id="KW-0472">Membrane</keyword>
<name>A0A670JP85_PODMU</name>
<comment type="similarity">
    <text evidence="2 6">Belongs to the peroxisomal membrane protein PXMP2/4 family.</text>
</comment>
<evidence type="ECO:0000256" key="6">
    <source>
        <dbReference type="RuleBase" id="RU363053"/>
    </source>
</evidence>
<sequence>IAPGWAKLNEMDLWSGPARLLLNPGRVVEVAVLSALGSFLAQIIEKNQKKRGLDLAGPLRFFIYGFFFTGPLSHYFYLYLERWFPSDVPVSIAKRLLLDRLVVAPAFLVLYYFVMNLLEGKDTSAFVKRMKSSYWTSLKMNWKVWTPVQFINLNYVPMQVRGLAFRLAAAFWINCSFQVTFKGSPT</sequence>
<feature type="transmembrane region" description="Helical" evidence="6">
    <location>
        <begin position="61"/>
        <end position="80"/>
    </location>
</feature>
<dbReference type="PANTHER" id="PTHR11266:SF80">
    <property type="entry name" value="PEROXISOMAL MEMBRANE PROTEIN 2"/>
    <property type="match status" value="1"/>
</dbReference>
<gene>
    <name evidence="7" type="primary">PXMP2</name>
</gene>
<reference evidence="7" key="2">
    <citation type="submission" date="2025-08" db="UniProtKB">
        <authorList>
            <consortium name="Ensembl"/>
        </authorList>
    </citation>
    <scope>IDENTIFICATION</scope>
</reference>
<dbReference type="Ensembl" id="ENSPMRT00000027285.1">
    <property type="protein sequence ID" value="ENSPMRP00000025705.1"/>
    <property type="gene ID" value="ENSPMRG00000016641.1"/>
</dbReference>
<comment type="subcellular location">
    <subcellularLocation>
        <location evidence="1">Membrane</location>
        <topology evidence="1">Multi-pass membrane protein</topology>
    </subcellularLocation>
</comment>
<evidence type="ECO:0000256" key="1">
    <source>
        <dbReference type="ARBA" id="ARBA00004141"/>
    </source>
</evidence>
<feature type="transmembrane region" description="Helical" evidence="6">
    <location>
        <begin position="100"/>
        <end position="118"/>
    </location>
</feature>
<dbReference type="InterPro" id="IPR007248">
    <property type="entry name" value="Mpv17_PMP22"/>
</dbReference>
<dbReference type="Proteomes" id="UP000472272">
    <property type="component" value="Chromosome 16"/>
</dbReference>
<reference evidence="7" key="3">
    <citation type="submission" date="2025-09" db="UniProtKB">
        <authorList>
            <consortium name="Ensembl"/>
        </authorList>
    </citation>
    <scope>IDENTIFICATION</scope>
</reference>
<dbReference type="AlphaFoldDB" id="A0A670JP85"/>
<evidence type="ECO:0000256" key="3">
    <source>
        <dbReference type="ARBA" id="ARBA00022692"/>
    </source>
</evidence>